<dbReference type="SUPFAM" id="SSF52402">
    <property type="entry name" value="Adenine nucleotide alpha hydrolases-like"/>
    <property type="match status" value="1"/>
</dbReference>
<dbReference type="PANTHER" id="PTHR46509:SF1">
    <property type="entry name" value="PHOSPHOADENOSINE PHOSPHOSULFATE REDUCTASE"/>
    <property type="match status" value="1"/>
</dbReference>
<feature type="domain" description="Phosphoadenosine phosphosulphate reductase" evidence="4">
    <location>
        <begin position="133"/>
        <end position="332"/>
    </location>
</feature>
<feature type="region of interest" description="Disordered" evidence="3">
    <location>
        <begin position="1"/>
        <end position="25"/>
    </location>
</feature>
<sequence length="381" mass="42931">MCGSPASGDPVAREDSPVPSLRSSSSSFEDLDLQIDEGKPGTNFRLGLKWILSISLALAAIALKLHNFSRPTALDADAEKLQVLYKLSLPANQQELITLNNELAGLNPKYILQWAHFHLHDGADADERNLHPLVQATSFGPTGLVILDHLATHNFLETIPVITMDTLHLFLESYVFYDTVQKHYGSDLHLTVTKPIHKTHGKIFSKEQFQDVFGSELWRNDHKMYTRLTKLDPMQQKLEEWGAVMWITGRRRSQGGERGKLDVLEFEPYTNVDSADVSSGNQYDPSRGRWKLNPLAYWSYDKVWSYIRENSVPYNTLYDKGYTSIGDEMTTSLPESKSSEHGERSGRFTGFGVSNKECGLHVDLDLDLPGMEVKDDDSIAK</sequence>
<comment type="pathway">
    <text evidence="2">Sulfur metabolism; hydrogen sulfide biosynthesis; sulfite from sulfate.</text>
</comment>
<evidence type="ECO:0000256" key="2">
    <source>
        <dbReference type="ARBA" id="ARBA00024327"/>
    </source>
</evidence>
<dbReference type="EMBL" id="JALLPJ020000365">
    <property type="protein sequence ID" value="KAL3794254.1"/>
    <property type="molecule type" value="Genomic_DNA"/>
</dbReference>
<feature type="compositionally biased region" description="Basic and acidic residues" evidence="3">
    <location>
        <begin position="337"/>
        <end position="346"/>
    </location>
</feature>
<evidence type="ECO:0000313" key="6">
    <source>
        <dbReference type="Proteomes" id="UP001530400"/>
    </source>
</evidence>
<organism evidence="5 6">
    <name type="scientific">Cyclotella atomus</name>
    <dbReference type="NCBI Taxonomy" id="382360"/>
    <lineage>
        <taxon>Eukaryota</taxon>
        <taxon>Sar</taxon>
        <taxon>Stramenopiles</taxon>
        <taxon>Ochrophyta</taxon>
        <taxon>Bacillariophyta</taxon>
        <taxon>Coscinodiscophyceae</taxon>
        <taxon>Thalassiosirophycidae</taxon>
        <taxon>Stephanodiscales</taxon>
        <taxon>Stephanodiscaceae</taxon>
        <taxon>Cyclotella</taxon>
    </lineage>
</organism>
<dbReference type="CDD" id="cd23945">
    <property type="entry name" value="PAPS_reductase"/>
    <property type="match status" value="1"/>
</dbReference>
<dbReference type="Pfam" id="PF01507">
    <property type="entry name" value="PAPS_reduct"/>
    <property type="match status" value="1"/>
</dbReference>
<dbReference type="PANTHER" id="PTHR46509">
    <property type="entry name" value="PHOSPHOADENOSINE PHOSPHOSULFATE REDUCTASE"/>
    <property type="match status" value="1"/>
</dbReference>
<name>A0ABD3Q2U9_9STRA</name>
<dbReference type="Gene3D" id="3.40.50.620">
    <property type="entry name" value="HUPs"/>
    <property type="match status" value="1"/>
</dbReference>
<comment type="caution">
    <text evidence="5">The sequence shown here is derived from an EMBL/GenBank/DDBJ whole genome shotgun (WGS) entry which is preliminary data.</text>
</comment>
<dbReference type="InterPro" id="IPR002500">
    <property type="entry name" value="PAPS_reduct_dom"/>
</dbReference>
<dbReference type="InterPro" id="IPR014729">
    <property type="entry name" value="Rossmann-like_a/b/a_fold"/>
</dbReference>
<keyword evidence="6" id="KW-1185">Reference proteome</keyword>
<evidence type="ECO:0000256" key="3">
    <source>
        <dbReference type="SAM" id="MobiDB-lite"/>
    </source>
</evidence>
<dbReference type="AlphaFoldDB" id="A0ABD3Q2U9"/>
<proteinExistence type="inferred from homology"/>
<evidence type="ECO:0000313" key="5">
    <source>
        <dbReference type="EMBL" id="KAL3794254.1"/>
    </source>
</evidence>
<protein>
    <recommendedName>
        <fullName evidence="4">Phosphoadenosine phosphosulphate reductase domain-containing protein</fullName>
    </recommendedName>
</protein>
<dbReference type="NCBIfam" id="NF002537">
    <property type="entry name" value="PRK02090.1"/>
    <property type="match status" value="1"/>
</dbReference>
<feature type="region of interest" description="Disordered" evidence="3">
    <location>
        <begin position="329"/>
        <end position="350"/>
    </location>
</feature>
<evidence type="ECO:0000256" key="1">
    <source>
        <dbReference type="ARBA" id="ARBA00009732"/>
    </source>
</evidence>
<reference evidence="5 6" key="1">
    <citation type="submission" date="2024-10" db="EMBL/GenBank/DDBJ databases">
        <title>Updated reference genomes for cyclostephanoid diatoms.</title>
        <authorList>
            <person name="Roberts W.R."/>
            <person name="Alverson A.J."/>
        </authorList>
    </citation>
    <scope>NUCLEOTIDE SEQUENCE [LARGE SCALE GENOMIC DNA]</scope>
    <source>
        <strain evidence="5 6">AJA010-31</strain>
    </source>
</reference>
<dbReference type="Proteomes" id="UP001530400">
    <property type="component" value="Unassembled WGS sequence"/>
</dbReference>
<evidence type="ECO:0000259" key="4">
    <source>
        <dbReference type="Pfam" id="PF01507"/>
    </source>
</evidence>
<accession>A0ABD3Q2U9</accession>
<gene>
    <name evidence="5" type="ORF">ACHAWO_006498</name>
</gene>
<comment type="similarity">
    <text evidence="1">Belongs to the PAPS reductase family. CysH subfamily.</text>
</comment>